<reference evidence="9 10" key="1">
    <citation type="submission" date="2010-08" db="EMBL/GenBank/DDBJ databases">
        <authorList>
            <person name="Weinstock G."/>
            <person name="Sodergren E."/>
            <person name="Clifton S."/>
            <person name="Fulton L."/>
            <person name="Fulton B."/>
            <person name="Courtney L."/>
            <person name="Fronick C."/>
            <person name="Harrison M."/>
            <person name="Strong C."/>
            <person name="Farmer C."/>
            <person name="Delahaunty K."/>
            <person name="Markovic C."/>
            <person name="Hall O."/>
            <person name="Minx P."/>
            <person name="Tomlinson C."/>
            <person name="Mitreva M."/>
            <person name="Hou S."/>
            <person name="Chen J."/>
            <person name="Wollam A."/>
            <person name="Pepin K.H."/>
            <person name="Johnson M."/>
            <person name="Bhonagiri V."/>
            <person name="Zhang X."/>
            <person name="Suruliraj S."/>
            <person name="Warren W."/>
            <person name="Chinwalla A."/>
            <person name="Mardis E.R."/>
            <person name="Wilson R.K."/>
        </authorList>
    </citation>
    <scope>NUCLEOTIDE SEQUENCE [LARGE SCALE GENOMIC DNA]</scope>
    <source>
        <strain evidence="9 10">F0359</strain>
    </source>
</reference>
<comment type="catalytic activity">
    <reaction evidence="1 5">
        <text>uridine(55) in tRNA = pseudouridine(55) in tRNA</text>
        <dbReference type="Rhea" id="RHEA:42532"/>
        <dbReference type="Rhea" id="RHEA-COMP:10101"/>
        <dbReference type="Rhea" id="RHEA-COMP:10102"/>
        <dbReference type="ChEBI" id="CHEBI:65314"/>
        <dbReference type="ChEBI" id="CHEBI:65315"/>
        <dbReference type="EC" id="5.4.99.25"/>
    </reaction>
</comment>
<evidence type="ECO:0000256" key="3">
    <source>
        <dbReference type="ARBA" id="ARBA00022694"/>
    </source>
</evidence>
<feature type="active site" description="Nucleophile" evidence="5">
    <location>
        <position position="39"/>
    </location>
</feature>
<gene>
    <name evidence="5 9" type="primary">truB</name>
    <name evidence="9" type="ORF">HMPREF9429_01012</name>
</gene>
<dbReference type="InterPro" id="IPR015240">
    <property type="entry name" value="tRNA_sdUridine_synth_fam1_C"/>
</dbReference>
<evidence type="ECO:0000256" key="2">
    <source>
        <dbReference type="ARBA" id="ARBA00005642"/>
    </source>
</evidence>
<dbReference type="Proteomes" id="UP000003195">
    <property type="component" value="Unassembled WGS sequence"/>
</dbReference>
<evidence type="ECO:0000259" key="6">
    <source>
        <dbReference type="Pfam" id="PF01509"/>
    </source>
</evidence>
<dbReference type="Pfam" id="PF09157">
    <property type="entry name" value="TruB-C_2"/>
    <property type="match status" value="1"/>
</dbReference>
<dbReference type="Pfam" id="PF01509">
    <property type="entry name" value="TruB_N"/>
    <property type="match status" value="1"/>
</dbReference>
<dbReference type="GO" id="GO:1990481">
    <property type="term" value="P:mRNA pseudouridine synthesis"/>
    <property type="evidence" value="ECO:0007669"/>
    <property type="project" value="TreeGrafter"/>
</dbReference>
<dbReference type="InterPro" id="IPR020103">
    <property type="entry name" value="PsdUridine_synth_cat_dom_sf"/>
</dbReference>
<accession>E2ZCQ9</accession>
<evidence type="ECO:0000256" key="5">
    <source>
        <dbReference type="HAMAP-Rule" id="MF_01080"/>
    </source>
</evidence>
<proteinExistence type="inferred from homology"/>
<dbReference type="eggNOG" id="COG0130">
    <property type="taxonomic scope" value="Bacteria"/>
</dbReference>
<dbReference type="HOGENOM" id="CLU_032087_0_0_9"/>
<dbReference type="EMBL" id="AECS01000037">
    <property type="protein sequence ID" value="EFQ03830.1"/>
    <property type="molecule type" value="Genomic_DNA"/>
</dbReference>
<evidence type="ECO:0000256" key="4">
    <source>
        <dbReference type="ARBA" id="ARBA00023235"/>
    </source>
</evidence>
<name>E2ZCQ9_9FIRM</name>
<evidence type="ECO:0000313" key="10">
    <source>
        <dbReference type="Proteomes" id="UP000003195"/>
    </source>
</evidence>
<feature type="domain" description="tRNA pseudouridine synthase II TruB subfamily 1 C-terminal" evidence="7">
    <location>
        <begin position="235"/>
        <end position="277"/>
    </location>
</feature>
<dbReference type="SUPFAM" id="SSF55120">
    <property type="entry name" value="Pseudouridine synthase"/>
    <property type="match status" value="1"/>
</dbReference>
<dbReference type="HAMAP" id="MF_01080">
    <property type="entry name" value="TruB_bact"/>
    <property type="match status" value="1"/>
</dbReference>
<comment type="similarity">
    <text evidence="2 5">Belongs to the pseudouridine synthase TruB family. Type 1 subfamily.</text>
</comment>
<keyword evidence="4 5" id="KW-0413">Isomerase</keyword>
<dbReference type="Pfam" id="PF16198">
    <property type="entry name" value="TruB_C_2"/>
    <property type="match status" value="1"/>
</dbReference>
<keyword evidence="3 5" id="KW-0819">tRNA processing</keyword>
<dbReference type="CDD" id="cd02573">
    <property type="entry name" value="PseudoU_synth_EcTruB"/>
    <property type="match status" value="1"/>
</dbReference>
<dbReference type="GO" id="GO:0003723">
    <property type="term" value="F:RNA binding"/>
    <property type="evidence" value="ECO:0007669"/>
    <property type="project" value="InterPro"/>
</dbReference>
<dbReference type="EC" id="5.4.99.25" evidence="5"/>
<dbReference type="InterPro" id="IPR002501">
    <property type="entry name" value="PsdUridine_synth_N"/>
</dbReference>
<comment type="function">
    <text evidence="5">Responsible for synthesis of pseudouridine from uracil-55 in the psi GC loop of transfer RNAs.</text>
</comment>
<dbReference type="InterPro" id="IPR014780">
    <property type="entry name" value="tRNA_psdUridine_synth_TruB"/>
</dbReference>
<evidence type="ECO:0000259" key="7">
    <source>
        <dbReference type="Pfam" id="PF09157"/>
    </source>
</evidence>
<sequence length="293" mass="32223">MIHGIVNVLKPSAMSSHDVVGRVRRIFGMKKVGHAGTLDPLAAGVLPVFLGQATRLIEYSGDDDKTYRAEFVFGFTTDTEDYTGTVVSQSDAPRPVKEELEAVLKEFVGAGKQRPSKYSAISINGVKAYKLARQNKEFELPDRDIYIDDVTLLAYDGYRAVIEVDCSKGTYIRSLIRDIGERLGTQAVMTGLLRMRVGNFSISEAATLEELAAEKEKFLLPIDAALPHMAATTCSKDQYAALLQGRPVPFAGRGLADGEVVRIYDPMHIMVGVGTFDVSHHILRPHKMFSGER</sequence>
<dbReference type="GO" id="GO:0160148">
    <property type="term" value="F:tRNA pseudouridine(55) synthase activity"/>
    <property type="evidence" value="ECO:0007669"/>
    <property type="project" value="UniProtKB-EC"/>
</dbReference>
<protein>
    <recommendedName>
        <fullName evidence="5">tRNA pseudouridine synthase B</fullName>
        <ecNumber evidence="5">5.4.99.25</ecNumber>
    </recommendedName>
    <alternativeName>
        <fullName evidence="5">tRNA pseudouridine(55) synthase</fullName>
        <shortName evidence="5">Psi55 synthase</shortName>
    </alternativeName>
    <alternativeName>
        <fullName evidence="5">tRNA pseudouridylate synthase</fullName>
    </alternativeName>
    <alternativeName>
        <fullName evidence="5">tRNA-uridine isomerase</fullName>
    </alternativeName>
</protein>
<evidence type="ECO:0000256" key="1">
    <source>
        <dbReference type="ARBA" id="ARBA00000385"/>
    </source>
</evidence>
<dbReference type="GO" id="GO:0031119">
    <property type="term" value="P:tRNA pseudouridine synthesis"/>
    <property type="evidence" value="ECO:0007669"/>
    <property type="project" value="UniProtKB-UniRule"/>
</dbReference>
<dbReference type="STRING" id="706434.HMPREF9429_01012"/>
<keyword evidence="10" id="KW-1185">Reference proteome</keyword>
<evidence type="ECO:0000313" key="9">
    <source>
        <dbReference type="EMBL" id="EFQ03830.1"/>
    </source>
</evidence>
<feature type="domain" description="tRNA pseudouridylate synthase B C-terminal" evidence="8">
    <location>
        <begin position="173"/>
        <end position="226"/>
    </location>
</feature>
<evidence type="ECO:0000259" key="8">
    <source>
        <dbReference type="Pfam" id="PF16198"/>
    </source>
</evidence>
<dbReference type="Gene3D" id="3.30.2350.10">
    <property type="entry name" value="Pseudouridine synthase"/>
    <property type="match status" value="1"/>
</dbReference>
<dbReference type="AlphaFoldDB" id="E2ZCQ9"/>
<dbReference type="InterPro" id="IPR032819">
    <property type="entry name" value="TruB_C"/>
</dbReference>
<dbReference type="RefSeq" id="WP_006942082.1">
    <property type="nucleotide sequence ID" value="NZ_GL538208.1"/>
</dbReference>
<dbReference type="PANTHER" id="PTHR13767:SF2">
    <property type="entry name" value="PSEUDOURIDYLATE SYNTHASE TRUB1"/>
    <property type="match status" value="1"/>
</dbReference>
<comment type="caution">
    <text evidence="9">The sequence shown here is derived from an EMBL/GenBank/DDBJ whole genome shotgun (WGS) entry which is preliminary data.</text>
</comment>
<organism evidence="9 10">
    <name type="scientific">Megasphaera micronuciformis F0359</name>
    <dbReference type="NCBI Taxonomy" id="706434"/>
    <lineage>
        <taxon>Bacteria</taxon>
        <taxon>Bacillati</taxon>
        <taxon>Bacillota</taxon>
        <taxon>Negativicutes</taxon>
        <taxon>Veillonellales</taxon>
        <taxon>Veillonellaceae</taxon>
        <taxon>Megasphaera</taxon>
    </lineage>
</organism>
<dbReference type="OrthoDB" id="9802309at2"/>
<feature type="domain" description="Pseudouridine synthase II N-terminal" evidence="6">
    <location>
        <begin position="24"/>
        <end position="172"/>
    </location>
</feature>
<dbReference type="PANTHER" id="PTHR13767">
    <property type="entry name" value="TRNA-PSEUDOURIDINE SYNTHASE"/>
    <property type="match status" value="1"/>
</dbReference>
<dbReference type="NCBIfam" id="TIGR00431">
    <property type="entry name" value="TruB"/>
    <property type="match status" value="1"/>
</dbReference>